<dbReference type="AlphaFoldDB" id="Q0UA61"/>
<evidence type="ECO:0000256" key="1">
    <source>
        <dbReference type="ARBA" id="ARBA00001974"/>
    </source>
</evidence>
<dbReference type="Proteomes" id="UP000001055">
    <property type="component" value="Unassembled WGS sequence"/>
</dbReference>
<accession>Q0UA61</accession>
<evidence type="ECO:0000259" key="9">
    <source>
        <dbReference type="PROSITE" id="PS51296"/>
    </source>
</evidence>
<dbReference type="VEuPathDB" id="FungiDB:JI435_113530"/>
<dbReference type="GO" id="GO:0046872">
    <property type="term" value="F:metal ion binding"/>
    <property type="evidence" value="ECO:0007669"/>
    <property type="project" value="UniProtKB-KW"/>
</dbReference>
<evidence type="ECO:0000256" key="4">
    <source>
        <dbReference type="ARBA" id="ARBA00022723"/>
    </source>
</evidence>
<dbReference type="SUPFAM" id="SSF51905">
    <property type="entry name" value="FAD/NAD(P)-binding domain"/>
    <property type="match status" value="2"/>
</dbReference>
<reference evidence="11" key="1">
    <citation type="journal article" date="2007" name="Plant Cell">
        <title>Dothideomycete-plant interactions illuminated by genome sequencing and EST analysis of the wheat pathogen Stagonospora nodorum.</title>
        <authorList>
            <person name="Hane J.K."/>
            <person name="Lowe R.G."/>
            <person name="Solomon P.S."/>
            <person name="Tan K.C."/>
            <person name="Schoch C.L."/>
            <person name="Spatafora J.W."/>
            <person name="Crous P.W."/>
            <person name="Kodira C."/>
            <person name="Birren B.W."/>
            <person name="Galagan J.E."/>
            <person name="Torriani S.F."/>
            <person name="McDonald B.A."/>
            <person name="Oliver R.P."/>
        </authorList>
    </citation>
    <scope>NUCLEOTIDE SEQUENCE [LARGE SCALE GENOMIC DNA]</scope>
    <source>
        <strain evidence="11">SN15 / ATCC MYA-4574 / FGSC 10173</strain>
    </source>
</reference>
<dbReference type="RefSeq" id="XP_001801597.1">
    <property type="nucleotide sequence ID" value="XM_001801545.1"/>
</dbReference>
<dbReference type="STRING" id="321614.Q0UA61"/>
<dbReference type="HOGENOM" id="CLU_003291_4_2_1"/>
<dbReference type="InParanoid" id="Q0UA61"/>
<keyword evidence="8" id="KW-0411">Iron-sulfur</keyword>
<evidence type="ECO:0000256" key="3">
    <source>
        <dbReference type="ARBA" id="ARBA00022714"/>
    </source>
</evidence>
<dbReference type="GeneID" id="5978505"/>
<evidence type="ECO:0000256" key="7">
    <source>
        <dbReference type="ARBA" id="ARBA00023004"/>
    </source>
</evidence>
<gene>
    <name evidence="10" type="ORF">SNOG_11353</name>
</gene>
<keyword evidence="4" id="KW-0479">Metal-binding</keyword>
<dbReference type="SUPFAM" id="SSF50022">
    <property type="entry name" value="ISP domain"/>
    <property type="match status" value="1"/>
</dbReference>
<sequence length="424" mass="45641">MAQEFKLKDVTSLNLKNGEKKEVEVEGVEGGKVLLLKVQDQVHATSSTCTHYGAPLAKGVLTPEGRLTCPWHGACFSVATGDVEDAPALDPISKYEVFERDGAVYIKTDEATLKANRRVLNLKCSSVSDEQVLVIGGGSGTLGAVEGLRGGGYTGKITVVSKEGYQPIDRTKLSKALLADLSKAAWRQKDFYKDAKIDFVEGEVSGVDFSSKKVSTKSGKDFDYSKLVLATGGTPNWLPLDGLKGDLGNVFLLRTLPDTQNILKAVGDNGKKIVVVGSSFIGMEVGNCLAGMKNDVTCTEPMERVMGKKVGKIFRGLLEKNGVKFKMGASVEKATPSKSDSSKVGAVHLKDGTTLEADLVIEGVGVKPATEYLKENSAITLEKDGSIKTDESFAVDGLKDVYAIGRHCNLPLPRPWREWRTRSY</sequence>
<dbReference type="PANTHER" id="PTHR43557:SF2">
    <property type="entry name" value="RIESKE DOMAIN-CONTAINING PROTEIN-RELATED"/>
    <property type="match status" value="1"/>
</dbReference>
<dbReference type="InterPro" id="IPR036922">
    <property type="entry name" value="Rieske_2Fe-2S_sf"/>
</dbReference>
<evidence type="ECO:0000256" key="6">
    <source>
        <dbReference type="ARBA" id="ARBA00023002"/>
    </source>
</evidence>
<proteinExistence type="predicted"/>
<dbReference type="InterPro" id="IPR036188">
    <property type="entry name" value="FAD/NAD-bd_sf"/>
</dbReference>
<dbReference type="PRINTS" id="PR00411">
    <property type="entry name" value="PNDRDTASEI"/>
</dbReference>
<dbReference type="Pfam" id="PF07992">
    <property type="entry name" value="Pyr_redox_2"/>
    <property type="match status" value="1"/>
</dbReference>
<dbReference type="Gene3D" id="2.102.10.10">
    <property type="entry name" value="Rieske [2Fe-2S] iron-sulphur domain"/>
    <property type="match status" value="1"/>
</dbReference>
<dbReference type="GO" id="GO:0016651">
    <property type="term" value="F:oxidoreductase activity, acting on NAD(P)H"/>
    <property type="evidence" value="ECO:0000318"/>
    <property type="project" value="GO_Central"/>
</dbReference>
<dbReference type="KEGG" id="pno:SNOG_11353"/>
<dbReference type="GO" id="GO:0051537">
    <property type="term" value="F:2 iron, 2 sulfur cluster binding"/>
    <property type="evidence" value="ECO:0007669"/>
    <property type="project" value="UniProtKB-KW"/>
</dbReference>
<feature type="domain" description="Rieske" evidence="9">
    <location>
        <begin position="7"/>
        <end position="106"/>
    </location>
</feature>
<dbReference type="PRINTS" id="PR00368">
    <property type="entry name" value="FADPNR"/>
</dbReference>
<dbReference type="PANTHER" id="PTHR43557">
    <property type="entry name" value="APOPTOSIS-INDUCING FACTOR 1"/>
    <property type="match status" value="1"/>
</dbReference>
<evidence type="ECO:0000256" key="2">
    <source>
        <dbReference type="ARBA" id="ARBA00022630"/>
    </source>
</evidence>
<keyword evidence="5" id="KW-0274">FAD</keyword>
<keyword evidence="3" id="KW-0001">2Fe-2S</keyword>
<keyword evidence="2" id="KW-0285">Flavoprotein</keyword>
<comment type="cofactor">
    <cofactor evidence="1">
        <name>FAD</name>
        <dbReference type="ChEBI" id="CHEBI:57692"/>
    </cofactor>
</comment>
<evidence type="ECO:0000313" key="10">
    <source>
        <dbReference type="EMBL" id="EAT81061.2"/>
    </source>
</evidence>
<keyword evidence="6" id="KW-0560">Oxidoreductase</keyword>
<evidence type="ECO:0000256" key="8">
    <source>
        <dbReference type="ARBA" id="ARBA00023014"/>
    </source>
</evidence>
<protein>
    <recommendedName>
        <fullName evidence="9">Rieske domain-containing protein</fullName>
    </recommendedName>
</protein>
<organism evidence="10 11">
    <name type="scientific">Phaeosphaeria nodorum (strain SN15 / ATCC MYA-4574 / FGSC 10173)</name>
    <name type="common">Glume blotch fungus</name>
    <name type="synonym">Parastagonospora nodorum</name>
    <dbReference type="NCBI Taxonomy" id="321614"/>
    <lineage>
        <taxon>Eukaryota</taxon>
        <taxon>Fungi</taxon>
        <taxon>Dikarya</taxon>
        <taxon>Ascomycota</taxon>
        <taxon>Pezizomycotina</taxon>
        <taxon>Dothideomycetes</taxon>
        <taxon>Pleosporomycetidae</taxon>
        <taxon>Pleosporales</taxon>
        <taxon>Pleosporineae</taxon>
        <taxon>Phaeosphaeriaceae</taxon>
        <taxon>Parastagonospora</taxon>
    </lineage>
</organism>
<dbReference type="eggNOG" id="KOG1336">
    <property type="taxonomic scope" value="Eukaryota"/>
</dbReference>
<dbReference type="Pfam" id="PF00355">
    <property type="entry name" value="Rieske"/>
    <property type="match status" value="1"/>
</dbReference>
<dbReference type="InterPro" id="IPR023753">
    <property type="entry name" value="FAD/NAD-binding_dom"/>
</dbReference>
<dbReference type="InterPro" id="IPR017941">
    <property type="entry name" value="Rieske_2Fe-2S"/>
</dbReference>
<keyword evidence="7" id="KW-0408">Iron</keyword>
<dbReference type="EMBL" id="CH445343">
    <property type="protein sequence ID" value="EAT81061.2"/>
    <property type="molecule type" value="Genomic_DNA"/>
</dbReference>
<name>Q0UA61_PHANO</name>
<dbReference type="Gene3D" id="3.50.50.60">
    <property type="entry name" value="FAD/NAD(P)-binding domain"/>
    <property type="match status" value="2"/>
</dbReference>
<evidence type="ECO:0000313" key="11">
    <source>
        <dbReference type="Proteomes" id="UP000001055"/>
    </source>
</evidence>
<dbReference type="InterPro" id="IPR050446">
    <property type="entry name" value="FAD-oxidoreductase/Apoptosis"/>
</dbReference>
<dbReference type="PROSITE" id="PS51296">
    <property type="entry name" value="RIESKE"/>
    <property type="match status" value="1"/>
</dbReference>
<evidence type="ECO:0000256" key="5">
    <source>
        <dbReference type="ARBA" id="ARBA00022827"/>
    </source>
</evidence>